<dbReference type="Pfam" id="PF14307">
    <property type="entry name" value="Glyco_tran_WbsX"/>
    <property type="match status" value="1"/>
</dbReference>
<dbReference type="CDD" id="cd11579">
    <property type="entry name" value="Glyco_tran_WbsX"/>
    <property type="match status" value="1"/>
</dbReference>
<dbReference type="OrthoDB" id="9816424at2"/>
<dbReference type="Pfam" id="PF05045">
    <property type="entry name" value="RgpF"/>
    <property type="match status" value="1"/>
</dbReference>
<keyword evidence="2" id="KW-1185">Reference proteome</keyword>
<dbReference type="AlphaFoldDB" id="A0A4S3KIR3"/>
<gene>
    <name evidence="1" type="ORF">B1806_13055</name>
</gene>
<dbReference type="PANTHER" id="PTHR41244:SF1">
    <property type="entry name" value="GLYCOSYLTRANSFERASE"/>
    <property type="match status" value="1"/>
</dbReference>
<proteinExistence type="predicted"/>
<organism evidence="1 2">
    <name type="scientific">Metallibacterium scheffleri</name>
    <dbReference type="NCBI Taxonomy" id="993689"/>
    <lineage>
        <taxon>Bacteria</taxon>
        <taxon>Pseudomonadati</taxon>
        <taxon>Pseudomonadota</taxon>
        <taxon>Gammaproteobacteria</taxon>
        <taxon>Lysobacterales</taxon>
        <taxon>Rhodanobacteraceae</taxon>
        <taxon>Metallibacterium</taxon>
    </lineage>
</organism>
<name>A0A4S3KIR3_9GAMM</name>
<dbReference type="STRING" id="993689.GCA_002077135_01484"/>
<evidence type="ECO:0008006" key="3">
    <source>
        <dbReference type="Google" id="ProtNLM"/>
    </source>
</evidence>
<dbReference type="Proteomes" id="UP000307749">
    <property type="component" value="Unassembled WGS sequence"/>
</dbReference>
<evidence type="ECO:0000313" key="2">
    <source>
        <dbReference type="Proteomes" id="UP000307749"/>
    </source>
</evidence>
<dbReference type="InterPro" id="IPR007739">
    <property type="entry name" value="RgpF"/>
</dbReference>
<reference evidence="1 2" key="1">
    <citation type="submission" date="2017-02" db="EMBL/GenBank/DDBJ databases">
        <title>Whole genome sequencing of Metallibacterium scheffleri DSM 24874 (T).</title>
        <authorList>
            <person name="Kumar S."/>
            <person name="Patil P."/>
            <person name="Patil P.B."/>
        </authorList>
    </citation>
    <scope>NUCLEOTIDE SEQUENCE [LARGE SCALE GENOMIC DNA]</scope>
    <source>
        <strain evidence="1 2">DSM 24874</strain>
    </source>
</reference>
<dbReference type="InterPro" id="IPR032719">
    <property type="entry name" value="WbsX"/>
</dbReference>
<dbReference type="RefSeq" id="WP_081126880.1">
    <property type="nucleotide sequence ID" value="NZ_LDOS01000002.1"/>
</dbReference>
<dbReference type="Gene3D" id="3.20.20.80">
    <property type="entry name" value="Glycosidases"/>
    <property type="match status" value="1"/>
</dbReference>
<dbReference type="PANTHER" id="PTHR41244">
    <property type="entry name" value="RHAMNAN SYNTHESIS F"/>
    <property type="match status" value="1"/>
</dbReference>
<protein>
    <recommendedName>
        <fullName evidence="3">Lipopolysaccharide biosynthesis protein</fullName>
    </recommendedName>
</protein>
<evidence type="ECO:0000313" key="1">
    <source>
        <dbReference type="EMBL" id="THD08470.1"/>
    </source>
</evidence>
<dbReference type="EMBL" id="MWQO01000049">
    <property type="protein sequence ID" value="THD08470.1"/>
    <property type="molecule type" value="Genomic_DNA"/>
</dbReference>
<accession>A0A4S3KIR3</accession>
<sequence>MRNFRKLYQALPFAAQRLRIKRWLAARSGLARRLVLAAQQDAAHELEQAAHAPAIAPSVDAVTRVLSRPHAGGRGIGYVAPSQASPPAPMPVRLVAFYLPQFHPTAENDAWWGAGFTEWTLVARASPKVEGQTQPKLPGALGFYDLRQPDVLRAQARLARIYGVHGFCFYFYWFGGRRLLEQPLLDFLADADNDLPFCLCWANEPWSRRWDGRDDDVLIAQQHGAEDDRAFIDYVARYLRDARAIKVDGKPVLVIYRPSLLPDPKATAARWRARCRELGIGEIHLAFTLAFDSFVPRDIGFDAAIEFPPNNVVARDITAQVRRLAPGFAGRVYDWRSLAAAPPMLPDDAGTLHRGVCPGWDNEARRAGRGRVFLHAAPRRYRDWLVAAMRDTLRRCANRESALLFINAWNEWSEGAYLEPDARLGYAWLEATRAAQRIVAASPRVAAPRKPLRHVCVVLHAFYPELLDEILLPLRTWGVPYRLLLSTVAASEKAVRQRIAALGMTAEIQVFENRGRDVLPFLQLASRLLDEGENLVLKLHTKRSLHRGDGETWRRDLLNKLVALDESECILQAFQAQPALGMVVPDGHLLSLRAYWGANAGNVQSLCRRMGIGEIDPDTAAFPAGSMFYARLEALRPLLDTSLELFEFEPETGQQDGTMAHAIERVLGLCVQAAGMRVTTSTTLDETAPVVVRDYPFAARAGE</sequence>
<comment type="caution">
    <text evidence="1">The sequence shown here is derived from an EMBL/GenBank/DDBJ whole genome shotgun (WGS) entry which is preliminary data.</text>
</comment>